<comment type="caution">
    <text evidence="3">The sequence shown here is derived from an EMBL/GenBank/DDBJ whole genome shotgun (WGS) entry which is preliminary data.</text>
</comment>
<evidence type="ECO:0000313" key="3">
    <source>
        <dbReference type="EMBL" id="RIE17046.1"/>
    </source>
</evidence>
<evidence type="ECO:0000259" key="2">
    <source>
        <dbReference type="SMART" id="SM00635"/>
    </source>
</evidence>
<evidence type="ECO:0000256" key="1">
    <source>
        <dbReference type="SAM" id="SignalP"/>
    </source>
</evidence>
<feature type="signal peptide" evidence="1">
    <location>
        <begin position="1"/>
        <end position="19"/>
    </location>
</feature>
<name>A0A398DMZ3_9BACT</name>
<dbReference type="SMART" id="SM00635">
    <property type="entry name" value="BID_2"/>
    <property type="match status" value="1"/>
</dbReference>
<keyword evidence="4" id="KW-1185">Reference proteome</keyword>
<protein>
    <recommendedName>
        <fullName evidence="2">BIG2 domain-containing protein</fullName>
    </recommendedName>
</protein>
<dbReference type="Gene3D" id="2.60.40.1080">
    <property type="match status" value="2"/>
</dbReference>
<reference evidence="3 4" key="1">
    <citation type="submission" date="2018-09" db="EMBL/GenBank/DDBJ databases">
        <title>Discovery and Ecogenomic Context for Candidatus Cryosericales, a Global Caldiserica Order Active in Thawing Permafrost.</title>
        <authorList>
            <person name="Martinez M.A."/>
            <person name="Woodcroft B.J."/>
            <person name="Ignacio Espinoza J.C."/>
            <person name="Zayed A."/>
            <person name="Singleton C.M."/>
            <person name="Boyd J."/>
            <person name="Li Y.-F."/>
            <person name="Purvine S."/>
            <person name="Maughan H."/>
            <person name="Hodgkins S.B."/>
            <person name="Anderson D."/>
            <person name="Sederholm M."/>
            <person name="Temperton B."/>
            <person name="Saleska S.R."/>
            <person name="Tyson G.W."/>
            <person name="Rich V.I."/>
        </authorList>
    </citation>
    <scope>NUCLEOTIDE SEQUENCE [LARGE SCALE GENOMIC DNA]</scope>
    <source>
        <strain evidence="3 4">SMC1</strain>
    </source>
</reference>
<dbReference type="Pfam" id="PF02368">
    <property type="entry name" value="Big_2"/>
    <property type="match status" value="1"/>
</dbReference>
<accession>A0A398DMZ3</accession>
<dbReference type="InterPro" id="IPR003343">
    <property type="entry name" value="Big_2"/>
</dbReference>
<feature type="domain" description="BIG2" evidence="2">
    <location>
        <begin position="140"/>
        <end position="221"/>
    </location>
</feature>
<organism evidence="3 4">
    <name type="scientific">Candidatus Cryosericum septentrionale</name>
    <dbReference type="NCBI Taxonomy" id="2290913"/>
    <lineage>
        <taxon>Bacteria</taxon>
        <taxon>Pseudomonadati</taxon>
        <taxon>Caldisericota/Cryosericota group</taxon>
        <taxon>Candidatus Cryosericota</taxon>
        <taxon>Candidatus Cryosericia</taxon>
        <taxon>Candidatus Cryosericales</taxon>
        <taxon>Candidatus Cryosericaceae</taxon>
        <taxon>Candidatus Cryosericum</taxon>
    </lineage>
</organism>
<dbReference type="AlphaFoldDB" id="A0A398DMZ3"/>
<gene>
    <name evidence="3" type="ORF">SMC1_03580</name>
</gene>
<keyword evidence="1" id="KW-0732">Signal</keyword>
<dbReference type="RefSeq" id="WP_119085431.1">
    <property type="nucleotide sequence ID" value="NZ_QXIY01000015.1"/>
</dbReference>
<dbReference type="EMBL" id="QXIY01000015">
    <property type="protein sequence ID" value="RIE17046.1"/>
    <property type="molecule type" value="Genomic_DNA"/>
</dbReference>
<dbReference type="OrthoDB" id="9765957at2"/>
<sequence>MKKFLSIFVALAMVLSLFAGVGARTAKAAAAPITKAATGISLTDATLHGLSDDAAAGHSFWVSLSTIDTTSATLPTGVYSTPDLGTIAASTQFSALLSSAAGLPAVTASTTYYFVAWCSDGTTWTPGAVMSFTTAAPPILVTSIAVTGAGNATTVVNGGTLAMSAAVLPANATDATVTWSVAAGTGTATIGASTGVLTATGVGTVTVTATAHDASGKTGTEVITVTTAPTLSSIAIAPATVTLAGGAQQVFTATATYRHATTATVAATYTATLGTFSGSTYTAPAATVAAQTVTVIGSYLTKTATAMVTILGTHLLSSIAIAPATVTLAGAATQAFVATATYSDATTATVTATYTATLGTFSGSTYTAPAATVATQTATVTGTYTEGAVTKLATAVVTISAIPVTNLQALKALKALYKQIGDTAKLIRDKVKAAKAAGKDLTGLTADLKTAQKYATHRAVSHGIMLTEVERAMLETMQTSIHKLEQDLKTLRKVKTPKATKATLDLFRAHIKTAIAERTAYLKTIHTAALTQYSSRLVTLIADATMKLTFLQTLLGKL</sequence>
<evidence type="ECO:0000313" key="4">
    <source>
        <dbReference type="Proteomes" id="UP000266113"/>
    </source>
</evidence>
<dbReference type="Proteomes" id="UP000266113">
    <property type="component" value="Unassembled WGS sequence"/>
</dbReference>
<proteinExistence type="predicted"/>
<feature type="chain" id="PRO_5017476352" description="BIG2 domain-containing protein" evidence="1">
    <location>
        <begin position="20"/>
        <end position="558"/>
    </location>
</feature>